<dbReference type="AlphaFoldDB" id="A0AAD8MFU7"/>
<evidence type="ECO:0000313" key="7">
    <source>
        <dbReference type="Proteomes" id="UP001237642"/>
    </source>
</evidence>
<evidence type="ECO:0000256" key="5">
    <source>
        <dbReference type="ARBA" id="ARBA00023125"/>
    </source>
</evidence>
<keyword evidence="2" id="KW-0863">Zinc-finger</keyword>
<dbReference type="GO" id="GO:0003723">
    <property type="term" value="F:RNA binding"/>
    <property type="evidence" value="ECO:0007669"/>
    <property type="project" value="UniProtKB-KW"/>
</dbReference>
<evidence type="ECO:0000256" key="3">
    <source>
        <dbReference type="ARBA" id="ARBA00022833"/>
    </source>
</evidence>
<keyword evidence="4" id="KW-0694">RNA-binding</keyword>
<dbReference type="EMBL" id="JAUIZM010000008">
    <property type="protein sequence ID" value="KAK1371254.1"/>
    <property type="molecule type" value="Genomic_DNA"/>
</dbReference>
<proteinExistence type="predicted"/>
<sequence length="155" mass="18368">MQSARIEMSKILMGDEINKFSRSPRFERSEFSMSPDSRQIYLTFPADSTFREEDVSSYFSNYGPVQDVRIPYQQKLPPFHFHLQRIVSIIFSRISWFLQIAAVQSFQKVSDNVLVKMKPITYHPTHDRTLQPPDQAWNRVCLKIYLHHQKLLMNT</sequence>
<evidence type="ECO:0000256" key="2">
    <source>
        <dbReference type="ARBA" id="ARBA00022771"/>
    </source>
</evidence>
<gene>
    <name evidence="6" type="ORF">POM88_037346</name>
</gene>
<evidence type="ECO:0000313" key="6">
    <source>
        <dbReference type="EMBL" id="KAK1371254.1"/>
    </source>
</evidence>
<evidence type="ECO:0000256" key="4">
    <source>
        <dbReference type="ARBA" id="ARBA00022884"/>
    </source>
</evidence>
<reference evidence="6" key="2">
    <citation type="submission" date="2023-05" db="EMBL/GenBank/DDBJ databases">
        <authorList>
            <person name="Schelkunov M.I."/>
        </authorList>
    </citation>
    <scope>NUCLEOTIDE SEQUENCE</scope>
    <source>
        <strain evidence="6">Hsosn_3</strain>
        <tissue evidence="6">Leaf</tissue>
    </source>
</reference>
<protein>
    <recommendedName>
        <fullName evidence="8">RRM domain-containing protein</fullName>
    </recommendedName>
</protein>
<dbReference type="PANTHER" id="PTHR24009:SF3">
    <property type="entry name" value="RNA-BINDING (RRM_RBD_RNP MOTIFS) FAMILY PROTEIN-RELATED"/>
    <property type="match status" value="1"/>
</dbReference>
<dbReference type="GO" id="GO:0003677">
    <property type="term" value="F:DNA binding"/>
    <property type="evidence" value="ECO:0007669"/>
    <property type="project" value="UniProtKB-KW"/>
</dbReference>
<evidence type="ECO:0000256" key="1">
    <source>
        <dbReference type="ARBA" id="ARBA00022723"/>
    </source>
</evidence>
<keyword evidence="1" id="KW-0479">Metal-binding</keyword>
<dbReference type="Proteomes" id="UP001237642">
    <property type="component" value="Unassembled WGS sequence"/>
</dbReference>
<organism evidence="6 7">
    <name type="scientific">Heracleum sosnowskyi</name>
    <dbReference type="NCBI Taxonomy" id="360622"/>
    <lineage>
        <taxon>Eukaryota</taxon>
        <taxon>Viridiplantae</taxon>
        <taxon>Streptophyta</taxon>
        <taxon>Embryophyta</taxon>
        <taxon>Tracheophyta</taxon>
        <taxon>Spermatophyta</taxon>
        <taxon>Magnoliopsida</taxon>
        <taxon>eudicotyledons</taxon>
        <taxon>Gunneridae</taxon>
        <taxon>Pentapetalae</taxon>
        <taxon>asterids</taxon>
        <taxon>campanulids</taxon>
        <taxon>Apiales</taxon>
        <taxon>Apiaceae</taxon>
        <taxon>Apioideae</taxon>
        <taxon>apioid superclade</taxon>
        <taxon>Tordylieae</taxon>
        <taxon>Tordyliinae</taxon>
        <taxon>Heracleum</taxon>
    </lineage>
</organism>
<comment type="caution">
    <text evidence="6">The sequence shown here is derived from an EMBL/GenBank/DDBJ whole genome shotgun (WGS) entry which is preliminary data.</text>
</comment>
<name>A0AAD8MFU7_9APIA</name>
<keyword evidence="3" id="KW-0862">Zinc</keyword>
<accession>A0AAD8MFU7</accession>
<keyword evidence="5" id="KW-0238">DNA-binding</keyword>
<reference evidence="6" key="1">
    <citation type="submission" date="2023-02" db="EMBL/GenBank/DDBJ databases">
        <title>Genome of toxic invasive species Heracleum sosnowskyi carries increased number of genes despite the absence of recent whole-genome duplications.</title>
        <authorList>
            <person name="Schelkunov M."/>
            <person name="Shtratnikova V."/>
            <person name="Makarenko M."/>
            <person name="Klepikova A."/>
            <person name="Omelchenko D."/>
            <person name="Novikova G."/>
            <person name="Obukhova E."/>
            <person name="Bogdanov V."/>
            <person name="Penin A."/>
            <person name="Logacheva M."/>
        </authorList>
    </citation>
    <scope>NUCLEOTIDE SEQUENCE</scope>
    <source>
        <strain evidence="6">Hsosn_3</strain>
        <tissue evidence="6">Leaf</tissue>
    </source>
</reference>
<evidence type="ECO:0008006" key="8">
    <source>
        <dbReference type="Google" id="ProtNLM"/>
    </source>
</evidence>
<dbReference type="GO" id="GO:0008270">
    <property type="term" value="F:zinc ion binding"/>
    <property type="evidence" value="ECO:0007669"/>
    <property type="project" value="UniProtKB-KW"/>
</dbReference>
<keyword evidence="7" id="KW-1185">Reference proteome</keyword>
<dbReference type="PANTHER" id="PTHR24009">
    <property type="entry name" value="RNA-BINDING (RRM/RBD/RNP MOTIFS)"/>
    <property type="match status" value="1"/>
</dbReference>